<dbReference type="InterPro" id="IPR000203">
    <property type="entry name" value="GPS"/>
</dbReference>
<keyword evidence="10" id="KW-1185">Reference proteome</keyword>
<dbReference type="PROSITE" id="PS50221">
    <property type="entry name" value="GAIN_B"/>
    <property type="match status" value="1"/>
</dbReference>
<reference evidence="9 10" key="1">
    <citation type="submission" date="2019-09" db="EMBL/GenBank/DDBJ databases">
        <title>Bird 10,000 Genomes (B10K) Project - Family phase.</title>
        <authorList>
            <person name="Zhang G."/>
        </authorList>
    </citation>
    <scope>NUCLEOTIDE SEQUENCE [LARGE SCALE GENOMIC DNA]</scope>
    <source>
        <strain evidence="9">B10K-DU-005-01</strain>
    </source>
</reference>
<dbReference type="InterPro" id="IPR017981">
    <property type="entry name" value="GPCR_2-like_7TM"/>
</dbReference>
<dbReference type="GO" id="GO:0005886">
    <property type="term" value="C:plasma membrane"/>
    <property type="evidence" value="ECO:0007669"/>
    <property type="project" value="TreeGrafter"/>
</dbReference>
<feature type="domain" description="GAIN-B" evidence="7">
    <location>
        <begin position="1"/>
        <end position="120"/>
    </location>
</feature>
<dbReference type="PANTHER" id="PTHR12011">
    <property type="entry name" value="ADHESION G-PROTEIN COUPLED RECEPTOR"/>
    <property type="match status" value="1"/>
</dbReference>
<dbReference type="InterPro" id="IPR000832">
    <property type="entry name" value="GPCR_2_secretin-like"/>
</dbReference>
<dbReference type="GO" id="GO:0007166">
    <property type="term" value="P:cell surface receptor signaling pathway"/>
    <property type="evidence" value="ECO:0007669"/>
    <property type="project" value="InterPro"/>
</dbReference>
<evidence type="ECO:0000256" key="6">
    <source>
        <dbReference type="SAM" id="Phobius"/>
    </source>
</evidence>
<evidence type="ECO:0000256" key="4">
    <source>
        <dbReference type="ARBA" id="ARBA00023136"/>
    </source>
</evidence>
<name>A0A7L4BW53_9AVES</name>
<dbReference type="GO" id="GO:0007189">
    <property type="term" value="P:adenylate cyclase-activating G protein-coupled receptor signaling pathway"/>
    <property type="evidence" value="ECO:0007669"/>
    <property type="project" value="TreeGrafter"/>
</dbReference>
<evidence type="ECO:0000259" key="8">
    <source>
        <dbReference type="PROSITE" id="PS50261"/>
    </source>
</evidence>
<feature type="transmembrane region" description="Helical" evidence="6">
    <location>
        <begin position="338"/>
        <end position="361"/>
    </location>
</feature>
<dbReference type="SMART" id="SM00303">
    <property type="entry name" value="GPS"/>
    <property type="match status" value="1"/>
</dbReference>
<feature type="transmembrane region" description="Helical" evidence="6">
    <location>
        <begin position="211"/>
        <end position="231"/>
    </location>
</feature>
<dbReference type="InterPro" id="IPR046338">
    <property type="entry name" value="GAIN_dom_sf"/>
</dbReference>
<dbReference type="PRINTS" id="PR00249">
    <property type="entry name" value="GPCRSECRETIN"/>
</dbReference>
<evidence type="ECO:0000256" key="5">
    <source>
        <dbReference type="ARBA" id="ARBA00023157"/>
    </source>
</evidence>
<dbReference type="Gene3D" id="2.60.220.50">
    <property type="match status" value="1"/>
</dbReference>
<comment type="subcellular location">
    <subcellularLocation>
        <location evidence="1">Membrane</location>
        <topology evidence="1">Multi-pass membrane protein</topology>
    </subcellularLocation>
</comment>
<organism evidence="9 10">
    <name type="scientific">Nyctiprogne leucopyga</name>
    <dbReference type="NCBI Taxonomy" id="382315"/>
    <lineage>
        <taxon>Eukaryota</taxon>
        <taxon>Metazoa</taxon>
        <taxon>Chordata</taxon>
        <taxon>Craniata</taxon>
        <taxon>Vertebrata</taxon>
        <taxon>Euteleostomi</taxon>
        <taxon>Archelosauria</taxon>
        <taxon>Archosauria</taxon>
        <taxon>Dinosauria</taxon>
        <taxon>Saurischia</taxon>
        <taxon>Theropoda</taxon>
        <taxon>Coelurosauria</taxon>
        <taxon>Aves</taxon>
        <taxon>Neognathae</taxon>
        <taxon>Neoaves</taxon>
        <taxon>Strisores</taxon>
        <taxon>Caprimulgiformes</taxon>
        <taxon>Caprimulgidae</taxon>
        <taxon>Chordeilinae</taxon>
        <taxon>Nyctiprogne</taxon>
    </lineage>
</organism>
<proteinExistence type="predicted"/>
<dbReference type="GO" id="GO:0004930">
    <property type="term" value="F:G protein-coupled receptor activity"/>
    <property type="evidence" value="ECO:0007669"/>
    <property type="project" value="InterPro"/>
</dbReference>
<dbReference type="Pfam" id="PF01825">
    <property type="entry name" value="GPS"/>
    <property type="match status" value="1"/>
</dbReference>
<dbReference type="InterPro" id="IPR057244">
    <property type="entry name" value="GAIN_B"/>
</dbReference>
<dbReference type="Gene3D" id="1.20.1070.10">
    <property type="entry name" value="Rhodopsin 7-helix transmembrane proteins"/>
    <property type="match status" value="1"/>
</dbReference>
<evidence type="ECO:0000313" key="9">
    <source>
        <dbReference type="EMBL" id="NXW41870.1"/>
    </source>
</evidence>
<dbReference type="Proteomes" id="UP000551823">
    <property type="component" value="Unassembled WGS sequence"/>
</dbReference>
<feature type="non-terminal residue" evidence="9">
    <location>
        <position position="1"/>
    </location>
</feature>
<evidence type="ECO:0000256" key="1">
    <source>
        <dbReference type="ARBA" id="ARBA00004141"/>
    </source>
</evidence>
<protein>
    <submittedName>
        <fullName evidence="9">AGRG5 protein</fullName>
    </submittedName>
</protein>
<keyword evidence="5" id="KW-1015">Disulfide bond</keyword>
<feature type="transmembrane region" description="Helical" evidence="6">
    <location>
        <begin position="298"/>
        <end position="317"/>
    </location>
</feature>
<comment type="caution">
    <text evidence="9">The sequence shown here is derived from an EMBL/GenBank/DDBJ whole genome shotgun (WGS) entry which is preliminary data.</text>
</comment>
<sequence length="402" mass="44104">VEGIRARGVEQKLICIYIHSPCIFQDTHNSSMLNNHVLGAFLHSQPVAGLSRPVEIQFWHDMVLDDSNAICVFWQPGAGAGSTGSWSWQGCETTHREGTVICHCNHLTYFAVLLLPAGALSPAQLASLTHISTIGCSLSAAATLCTLLLCCCSSTPCPPSSCRQHLRDNTTRIHMHLLAALLLLNSSFLLSEPLAASAKGLCQVTAALLHAALLCVLAWMAAEAFHLLLLLVKVYNVYIQHYLLKLSLFAWGLPTLAVVAVFVFKRDTYGYHTISTSEGHRNTTIVPSSRCWLTSSPAHYATLCYASLILLFNTLVLGRVMMILQNIQQQKGQARKDWVTVLGLTCLLGTTWGLAFFSFGIFLVPQLYLFTILNSLQGLLVCLWYVTVHCRSKLGSISNTSR</sequence>
<dbReference type="EMBL" id="VZZU01000215">
    <property type="protein sequence ID" value="NXW41870.1"/>
    <property type="molecule type" value="Genomic_DNA"/>
</dbReference>
<dbReference type="PROSITE" id="PS50261">
    <property type="entry name" value="G_PROTEIN_RECEP_F2_4"/>
    <property type="match status" value="1"/>
</dbReference>
<evidence type="ECO:0000256" key="2">
    <source>
        <dbReference type="ARBA" id="ARBA00022692"/>
    </source>
</evidence>
<feature type="non-terminal residue" evidence="9">
    <location>
        <position position="402"/>
    </location>
</feature>
<keyword evidence="2 6" id="KW-0812">Transmembrane</keyword>
<feature type="transmembrane region" description="Helical" evidence="6">
    <location>
        <begin position="243"/>
        <end position="264"/>
    </location>
</feature>
<evidence type="ECO:0000259" key="7">
    <source>
        <dbReference type="PROSITE" id="PS50221"/>
    </source>
</evidence>
<feature type="transmembrane region" description="Helical" evidence="6">
    <location>
        <begin position="173"/>
        <end position="191"/>
    </location>
</feature>
<feature type="transmembrane region" description="Helical" evidence="6">
    <location>
        <begin position="367"/>
        <end position="386"/>
    </location>
</feature>
<keyword evidence="3 6" id="KW-1133">Transmembrane helix</keyword>
<evidence type="ECO:0000256" key="3">
    <source>
        <dbReference type="ARBA" id="ARBA00022989"/>
    </source>
</evidence>
<gene>
    <name evidence="9" type="primary">Adgrg5</name>
    <name evidence="9" type="ORF">NYCLEU_R10127</name>
</gene>
<dbReference type="Pfam" id="PF00002">
    <property type="entry name" value="7tm_2"/>
    <property type="match status" value="1"/>
</dbReference>
<evidence type="ECO:0000313" key="10">
    <source>
        <dbReference type="Proteomes" id="UP000551823"/>
    </source>
</evidence>
<dbReference type="PANTHER" id="PTHR12011:SF326">
    <property type="entry name" value="ADHESION G-PROTEIN COUPLED RECEPTOR G5"/>
    <property type="match status" value="1"/>
</dbReference>
<accession>A0A7L4BW53</accession>
<dbReference type="AlphaFoldDB" id="A0A7L4BW53"/>
<feature type="domain" description="G-protein coupled receptors family 2 profile 2" evidence="8">
    <location>
        <begin position="128"/>
        <end position="389"/>
    </location>
</feature>
<keyword evidence="4 6" id="KW-0472">Membrane</keyword>